<proteinExistence type="inferred from homology"/>
<evidence type="ECO:0000256" key="10">
    <source>
        <dbReference type="HAMAP-Rule" id="MF_02078"/>
    </source>
</evidence>
<keyword evidence="7 10" id="KW-0472">Membrane</keyword>
<sequence length="520" mass="54665">MADSGSGRLMRAAATVGGFTMISRITGFARDILIAAIVGAGPIGDAFFVAFKLPNFFRRLFAEGAFNAAFVPLFSGRLARKGREAARLFAEDTAAVLLTVLFLLVAALQMAMPVAMIALAPGFTDDPATFGLAVELTRITFPYLLFISLVSLFQGVLNSTGRFAAAAATPILLNLCLIAALLLLVEHVPTAGHALAIGVFVAGAVQFLWLLHALHRAGLALRLPRPRLTPGVKRVVALMAPAALGAGVVQINLVIDIILASTLPEGSISYLFYADRISQLPIGVVGVAVGTALLPLLSRQAASGQLDDARLSLNRAIEFALLLSIPAAAACLVIPSVLVGALFERGAFTPADTAATAWALAAYAWGLPAYVMVKVLGPAFFAREDTSTPVKIAVAAVAVNVVLNLILMGPMLHAGLALATAIASWLNTALLAYFAWRRGWLKPDRRLLWALPKMFAAALIMAAALLFGAIALDLRLPGGELWRALSLAILVAGAVAVYFGLGWILRLARPSDLRGLARGR</sequence>
<dbReference type="EMBL" id="PHIG01000033">
    <property type="protein sequence ID" value="PJK29412.1"/>
    <property type="molecule type" value="Genomic_DNA"/>
</dbReference>
<dbReference type="GO" id="GO:0005886">
    <property type="term" value="C:plasma membrane"/>
    <property type="evidence" value="ECO:0007669"/>
    <property type="project" value="UniProtKB-SubCell"/>
</dbReference>
<organism evidence="12 13">
    <name type="scientific">Minwuia thermotolerans</name>
    <dbReference type="NCBI Taxonomy" id="2056226"/>
    <lineage>
        <taxon>Bacteria</taxon>
        <taxon>Pseudomonadati</taxon>
        <taxon>Pseudomonadota</taxon>
        <taxon>Alphaproteobacteria</taxon>
        <taxon>Minwuiales</taxon>
        <taxon>Minwuiaceae</taxon>
        <taxon>Minwuia</taxon>
    </lineage>
</organism>
<dbReference type="GO" id="GO:0015648">
    <property type="term" value="F:lipid-linked peptidoglycan transporter activity"/>
    <property type="evidence" value="ECO:0007669"/>
    <property type="project" value="UniProtKB-UniRule"/>
</dbReference>
<evidence type="ECO:0000256" key="4">
    <source>
        <dbReference type="ARBA" id="ARBA00022960"/>
    </source>
</evidence>
<reference evidence="12 13" key="1">
    <citation type="submission" date="2017-11" db="EMBL/GenBank/DDBJ databases">
        <title>Draft genome sequence of Rhizobiales bacterium SY3-13.</title>
        <authorList>
            <person name="Sun C."/>
        </authorList>
    </citation>
    <scope>NUCLEOTIDE SEQUENCE [LARGE SCALE GENOMIC DNA]</scope>
    <source>
        <strain evidence="12 13">SY3-13</strain>
    </source>
</reference>
<evidence type="ECO:0000313" key="13">
    <source>
        <dbReference type="Proteomes" id="UP000229498"/>
    </source>
</evidence>
<name>A0A2M9G123_9PROT</name>
<dbReference type="NCBIfam" id="TIGR01695">
    <property type="entry name" value="murJ_mviN"/>
    <property type="match status" value="1"/>
</dbReference>
<dbReference type="PANTHER" id="PTHR47019:SF1">
    <property type="entry name" value="LIPID II FLIPPASE MURJ"/>
    <property type="match status" value="1"/>
</dbReference>
<feature type="transmembrane region" description="Helical" evidence="10">
    <location>
        <begin position="139"/>
        <end position="157"/>
    </location>
</feature>
<dbReference type="GO" id="GO:0071555">
    <property type="term" value="P:cell wall organization"/>
    <property type="evidence" value="ECO:0007669"/>
    <property type="project" value="UniProtKB-UniRule"/>
</dbReference>
<dbReference type="PRINTS" id="PR01806">
    <property type="entry name" value="VIRFACTRMVIN"/>
</dbReference>
<gene>
    <name evidence="12" type="primary">mviN</name>
    <name evidence="10" type="synonym">murJ</name>
    <name evidence="12" type="ORF">CVT23_12490</name>
</gene>
<feature type="transmembrane region" description="Helical" evidence="10">
    <location>
        <begin position="95"/>
        <end position="119"/>
    </location>
</feature>
<dbReference type="GO" id="GO:0034204">
    <property type="term" value="P:lipid translocation"/>
    <property type="evidence" value="ECO:0007669"/>
    <property type="project" value="TreeGrafter"/>
</dbReference>
<dbReference type="PANTHER" id="PTHR47019">
    <property type="entry name" value="LIPID II FLIPPASE MURJ"/>
    <property type="match status" value="1"/>
</dbReference>
<dbReference type="CDD" id="cd13123">
    <property type="entry name" value="MATE_MurJ_like"/>
    <property type="match status" value="1"/>
</dbReference>
<keyword evidence="2 10" id="KW-1003">Cell membrane</keyword>
<feature type="transmembrane region" description="Helical" evidence="10">
    <location>
        <begin position="191"/>
        <end position="214"/>
    </location>
</feature>
<dbReference type="GO" id="GO:0008360">
    <property type="term" value="P:regulation of cell shape"/>
    <property type="evidence" value="ECO:0007669"/>
    <property type="project" value="UniProtKB-UniRule"/>
</dbReference>
<evidence type="ECO:0000256" key="5">
    <source>
        <dbReference type="ARBA" id="ARBA00022984"/>
    </source>
</evidence>
<dbReference type="HAMAP" id="MF_02078">
    <property type="entry name" value="MurJ_MviN"/>
    <property type="match status" value="1"/>
</dbReference>
<dbReference type="Proteomes" id="UP000229498">
    <property type="component" value="Unassembled WGS sequence"/>
</dbReference>
<dbReference type="UniPathway" id="UPA00219"/>
<evidence type="ECO:0000256" key="1">
    <source>
        <dbReference type="ARBA" id="ARBA00004651"/>
    </source>
</evidence>
<comment type="similarity">
    <text evidence="9 10 11">Belongs to the MurJ/MviN family.</text>
</comment>
<dbReference type="Pfam" id="PF03023">
    <property type="entry name" value="MurJ"/>
    <property type="match status" value="1"/>
</dbReference>
<dbReference type="PIRSF" id="PIRSF002869">
    <property type="entry name" value="MviN"/>
    <property type="match status" value="1"/>
</dbReference>
<feature type="transmembrane region" description="Helical" evidence="10">
    <location>
        <begin position="235"/>
        <end position="260"/>
    </location>
</feature>
<keyword evidence="10" id="KW-0997">Cell inner membrane</keyword>
<evidence type="ECO:0000256" key="8">
    <source>
        <dbReference type="ARBA" id="ARBA00060041"/>
    </source>
</evidence>
<keyword evidence="10 11" id="KW-0813">Transport</keyword>
<keyword evidence="10 11" id="KW-0961">Cell wall biogenesis/degradation</keyword>
<feature type="transmembrane region" description="Helical" evidence="10">
    <location>
        <begin position="280"/>
        <end position="298"/>
    </location>
</feature>
<dbReference type="AlphaFoldDB" id="A0A2M9G123"/>
<feature type="transmembrane region" description="Helical" evidence="10">
    <location>
        <begin position="32"/>
        <end position="50"/>
    </location>
</feature>
<evidence type="ECO:0000256" key="3">
    <source>
        <dbReference type="ARBA" id="ARBA00022692"/>
    </source>
</evidence>
<keyword evidence="3 10" id="KW-0812">Transmembrane</keyword>
<dbReference type="InterPro" id="IPR004268">
    <property type="entry name" value="MurJ"/>
</dbReference>
<feature type="transmembrane region" description="Helical" evidence="10">
    <location>
        <begin position="414"/>
        <end position="436"/>
    </location>
</feature>
<feature type="transmembrane region" description="Helical" evidence="10">
    <location>
        <begin position="319"/>
        <end position="343"/>
    </location>
</feature>
<accession>A0A2M9G123</accession>
<feature type="transmembrane region" description="Helical" evidence="10">
    <location>
        <begin position="164"/>
        <end position="185"/>
    </location>
</feature>
<evidence type="ECO:0000256" key="7">
    <source>
        <dbReference type="ARBA" id="ARBA00023136"/>
    </source>
</evidence>
<comment type="function">
    <text evidence="8 10 11">Involved in peptidoglycan biosynthesis. Transports lipid-linked peptidoglycan precursors from the inner to the outer leaflet of the cytoplasmic membrane.</text>
</comment>
<keyword evidence="13" id="KW-1185">Reference proteome</keyword>
<keyword evidence="5 10" id="KW-0573">Peptidoglycan synthesis</keyword>
<comment type="pathway">
    <text evidence="10">Cell wall biogenesis; peptidoglycan biosynthesis.</text>
</comment>
<evidence type="ECO:0000256" key="11">
    <source>
        <dbReference type="PIRNR" id="PIRNR002869"/>
    </source>
</evidence>
<feature type="transmembrane region" description="Helical" evidence="10">
    <location>
        <begin position="388"/>
        <end position="408"/>
    </location>
</feature>
<comment type="subcellular location">
    <subcellularLocation>
        <location evidence="10">Cell inner membrane</location>
        <topology evidence="10">Multi-pass membrane protein</topology>
    </subcellularLocation>
    <subcellularLocation>
        <location evidence="1">Cell membrane</location>
        <topology evidence="1">Multi-pass membrane protein</topology>
    </subcellularLocation>
</comment>
<dbReference type="InterPro" id="IPR051050">
    <property type="entry name" value="Lipid_II_flippase_MurJ/MviN"/>
</dbReference>
<comment type="caution">
    <text evidence="12">The sequence shown here is derived from an EMBL/GenBank/DDBJ whole genome shotgun (WGS) entry which is preliminary data.</text>
</comment>
<keyword evidence="6 10" id="KW-1133">Transmembrane helix</keyword>
<feature type="transmembrane region" description="Helical" evidence="10">
    <location>
        <begin position="448"/>
        <end position="472"/>
    </location>
</feature>
<protein>
    <recommendedName>
        <fullName evidence="10">Probable lipid II flippase MurJ</fullName>
    </recommendedName>
</protein>
<evidence type="ECO:0000256" key="2">
    <source>
        <dbReference type="ARBA" id="ARBA00022475"/>
    </source>
</evidence>
<evidence type="ECO:0000256" key="9">
    <source>
        <dbReference type="ARBA" id="ARBA00061532"/>
    </source>
</evidence>
<evidence type="ECO:0000256" key="6">
    <source>
        <dbReference type="ARBA" id="ARBA00022989"/>
    </source>
</evidence>
<feature type="transmembrane region" description="Helical" evidence="10">
    <location>
        <begin position="484"/>
        <end position="505"/>
    </location>
</feature>
<evidence type="ECO:0000313" key="12">
    <source>
        <dbReference type="EMBL" id="PJK29412.1"/>
    </source>
</evidence>
<dbReference type="OrthoDB" id="9816572at2"/>
<keyword evidence="4 10" id="KW-0133">Cell shape</keyword>
<dbReference type="GO" id="GO:0009252">
    <property type="term" value="P:peptidoglycan biosynthetic process"/>
    <property type="evidence" value="ECO:0007669"/>
    <property type="project" value="UniProtKB-UniRule"/>
</dbReference>
<feature type="transmembrane region" description="Helical" evidence="10">
    <location>
        <begin position="355"/>
        <end position="376"/>
    </location>
</feature>